<dbReference type="PATRIC" id="fig|1298851.3.peg.499"/>
<comment type="cofactor">
    <cofactor evidence="2 10">
        <name>NAD(+)</name>
        <dbReference type="ChEBI" id="CHEBI:57540"/>
    </cofactor>
</comment>
<evidence type="ECO:0000256" key="2">
    <source>
        <dbReference type="ARBA" id="ARBA00001911"/>
    </source>
</evidence>
<evidence type="ECO:0000259" key="11">
    <source>
        <dbReference type="Pfam" id="PF01370"/>
    </source>
</evidence>
<evidence type="ECO:0000256" key="10">
    <source>
        <dbReference type="RuleBase" id="RU366046"/>
    </source>
</evidence>
<dbReference type="Proteomes" id="UP000063234">
    <property type="component" value="Chromosome"/>
</dbReference>
<dbReference type="OrthoDB" id="9801029at2"/>
<evidence type="ECO:0000256" key="3">
    <source>
        <dbReference type="ARBA" id="ARBA00004947"/>
    </source>
</evidence>
<evidence type="ECO:0000256" key="6">
    <source>
        <dbReference type="ARBA" id="ARBA00018569"/>
    </source>
</evidence>
<dbReference type="Gene3D" id="3.90.25.10">
    <property type="entry name" value="UDP-galactose 4-epimerase, domain 1"/>
    <property type="match status" value="1"/>
</dbReference>
<dbReference type="SUPFAM" id="SSF51735">
    <property type="entry name" value="NAD(P)-binding Rossmann-fold domains"/>
    <property type="match status" value="1"/>
</dbReference>
<evidence type="ECO:0000313" key="12">
    <source>
        <dbReference type="EMBL" id="BAT71294.1"/>
    </source>
</evidence>
<dbReference type="GO" id="GO:0033499">
    <property type="term" value="P:galactose catabolic process via UDP-galactose, Leloir pathway"/>
    <property type="evidence" value="ECO:0007669"/>
    <property type="project" value="TreeGrafter"/>
</dbReference>
<dbReference type="RefSeq" id="WP_068549212.1">
    <property type="nucleotide sequence ID" value="NZ_AP013035.1"/>
</dbReference>
<keyword evidence="7 10" id="KW-0520">NAD</keyword>
<name>A0A0S3QSK1_THET7</name>
<evidence type="ECO:0000256" key="1">
    <source>
        <dbReference type="ARBA" id="ARBA00000083"/>
    </source>
</evidence>
<protein>
    <recommendedName>
        <fullName evidence="6 10">UDP-glucose 4-epimerase</fullName>
        <ecNumber evidence="5 10">5.1.3.2</ecNumber>
    </recommendedName>
</protein>
<accession>A0A0S3QSK1</accession>
<keyword evidence="8 10" id="KW-0413">Isomerase</keyword>
<reference evidence="13" key="1">
    <citation type="journal article" date="2018" name="Science">
        <title>A primordial and reversible TCA cycle in a facultatively chemolithoautotrophic thermophile.</title>
        <authorList>
            <person name="Nunoura T."/>
            <person name="Chikaraishi Y."/>
            <person name="Izaki R."/>
            <person name="Suwa T."/>
            <person name="Sato T."/>
            <person name="Harada T."/>
            <person name="Mori K."/>
            <person name="Kato Y."/>
            <person name="Miyazaki M."/>
            <person name="Shimamura S."/>
            <person name="Yanagawa K."/>
            <person name="Shuto A."/>
            <person name="Ohkouchi N."/>
            <person name="Fujita N."/>
            <person name="Takaki Y."/>
            <person name="Atomi H."/>
            <person name="Takai K."/>
        </authorList>
    </citation>
    <scope>NUCLEOTIDE SEQUENCE [LARGE SCALE GENOMIC DNA]</scope>
    <source>
        <strain evidence="13">DSM 17441 / JCM 13301 / NBRC 103674 / ABI70S6</strain>
    </source>
</reference>
<dbReference type="PANTHER" id="PTHR43725:SF53">
    <property type="entry name" value="UDP-ARABINOSE 4-EPIMERASE 1"/>
    <property type="match status" value="1"/>
</dbReference>
<comment type="pathway">
    <text evidence="3 10">Carbohydrate metabolism; galactose metabolism.</text>
</comment>
<dbReference type="GO" id="GO:0003978">
    <property type="term" value="F:UDP-glucose 4-epimerase activity"/>
    <property type="evidence" value="ECO:0007669"/>
    <property type="project" value="UniProtKB-UniRule"/>
</dbReference>
<dbReference type="AlphaFoldDB" id="A0A0S3QSK1"/>
<dbReference type="EMBL" id="AP013035">
    <property type="protein sequence ID" value="BAT71294.1"/>
    <property type="molecule type" value="Genomic_DNA"/>
</dbReference>
<keyword evidence="9 10" id="KW-0119">Carbohydrate metabolism</keyword>
<evidence type="ECO:0000256" key="4">
    <source>
        <dbReference type="ARBA" id="ARBA00007637"/>
    </source>
</evidence>
<evidence type="ECO:0000256" key="9">
    <source>
        <dbReference type="ARBA" id="ARBA00023277"/>
    </source>
</evidence>
<dbReference type="InterPro" id="IPR001509">
    <property type="entry name" value="Epimerase_deHydtase"/>
</dbReference>
<evidence type="ECO:0000256" key="8">
    <source>
        <dbReference type="ARBA" id="ARBA00023235"/>
    </source>
</evidence>
<keyword evidence="13" id="KW-1185">Reference proteome</keyword>
<dbReference type="InterPro" id="IPR005886">
    <property type="entry name" value="UDP_G4E"/>
</dbReference>
<evidence type="ECO:0000256" key="5">
    <source>
        <dbReference type="ARBA" id="ARBA00013189"/>
    </source>
</evidence>
<organism evidence="12 13">
    <name type="scientific">Thermosulfidibacter takaii (strain DSM 17441 / JCM 13301 / NBRC 103674 / ABI70S6)</name>
    <dbReference type="NCBI Taxonomy" id="1298851"/>
    <lineage>
        <taxon>Bacteria</taxon>
        <taxon>Pseudomonadati</taxon>
        <taxon>Thermosulfidibacterota</taxon>
        <taxon>Thermosulfidibacteria</taxon>
        <taxon>Thermosulfidibacterales</taxon>
        <taxon>Thermosulfidibacteraceae</taxon>
    </lineage>
</organism>
<dbReference type="PANTHER" id="PTHR43725">
    <property type="entry name" value="UDP-GLUCOSE 4-EPIMERASE"/>
    <property type="match status" value="1"/>
</dbReference>
<dbReference type="KEGG" id="ttk:TST_0487"/>
<evidence type="ECO:0000313" key="13">
    <source>
        <dbReference type="Proteomes" id="UP000063234"/>
    </source>
</evidence>
<dbReference type="InterPro" id="IPR036291">
    <property type="entry name" value="NAD(P)-bd_dom_sf"/>
</dbReference>
<dbReference type="EC" id="5.1.3.2" evidence="5 10"/>
<dbReference type="Pfam" id="PF01370">
    <property type="entry name" value="Epimerase"/>
    <property type="match status" value="1"/>
</dbReference>
<comment type="catalytic activity">
    <reaction evidence="1 10">
        <text>UDP-alpha-D-glucose = UDP-alpha-D-galactose</text>
        <dbReference type="Rhea" id="RHEA:22168"/>
        <dbReference type="ChEBI" id="CHEBI:58885"/>
        <dbReference type="ChEBI" id="CHEBI:66914"/>
        <dbReference type="EC" id="5.1.3.2"/>
    </reaction>
</comment>
<proteinExistence type="inferred from homology"/>
<dbReference type="UniPathway" id="UPA00214"/>
<dbReference type="NCBIfam" id="TIGR01179">
    <property type="entry name" value="galE"/>
    <property type="match status" value="1"/>
</dbReference>
<comment type="similarity">
    <text evidence="4 10">Belongs to the NAD(P)-dependent epimerase/dehydratase family.</text>
</comment>
<dbReference type="Gene3D" id="3.40.50.720">
    <property type="entry name" value="NAD(P)-binding Rossmann-like Domain"/>
    <property type="match status" value="1"/>
</dbReference>
<comment type="subunit">
    <text evidence="10">Homodimer.</text>
</comment>
<dbReference type="STRING" id="1298851.TST_0487"/>
<dbReference type="CDD" id="cd05247">
    <property type="entry name" value="UDP_G4E_1_SDR_e"/>
    <property type="match status" value="1"/>
</dbReference>
<sequence>MAKVFVTGGAGYIGSHVVKLLGEQGHQILVYDNLSTGHREAVLYGDLVVGDLADKEKLIDVLSHFKPDIVIHFAAYIVVPESVTNPLKYYRNNVVNTVNLLEAMGRADVKRFIFSSSAAVYGVPDTIPIPETAPLSPINPYGETKATVERILRDLSHAGGGFKYVSLRYFNVAGADPEGKIGFSYPEATHLIIRTVKTAKGEYDKLYIFGTDYPTPDGTCIRDYIHVMDLADAHVIAMQYLLEGGDSDVYNCGYGHGYSVKEVVEAVKRVTKVNFPVEEAPRRPGDPPVLVADSTKIREDHGWKPKYDDLDYIIKTAWNWELNRRY</sequence>
<evidence type="ECO:0000256" key="7">
    <source>
        <dbReference type="ARBA" id="ARBA00023027"/>
    </source>
</evidence>
<feature type="domain" description="NAD-dependent epimerase/dehydratase" evidence="11">
    <location>
        <begin position="4"/>
        <end position="253"/>
    </location>
</feature>
<gene>
    <name evidence="12" type="primary">galE</name>
    <name evidence="12" type="ORF">TST_0487</name>
</gene>